<accession>A0A2U1UUN7</accession>
<protein>
    <recommendedName>
        <fullName evidence="6">Lysozyme</fullName>
        <ecNumber evidence="6">3.2.1.17</ecNumber>
    </recommendedName>
</protein>
<dbReference type="GO" id="GO:0003796">
    <property type="term" value="F:lysozyme activity"/>
    <property type="evidence" value="ECO:0007669"/>
    <property type="project" value="UniProtKB-EC"/>
</dbReference>
<dbReference type="InterPro" id="IPR051018">
    <property type="entry name" value="Bacteriophage_GH24"/>
</dbReference>
<evidence type="ECO:0000256" key="2">
    <source>
        <dbReference type="ARBA" id="ARBA00022529"/>
    </source>
</evidence>
<dbReference type="GO" id="GO:0009253">
    <property type="term" value="P:peptidoglycan catabolic process"/>
    <property type="evidence" value="ECO:0007669"/>
    <property type="project" value="InterPro"/>
</dbReference>
<dbReference type="InterPro" id="IPR023347">
    <property type="entry name" value="Lysozyme_dom_sf"/>
</dbReference>
<dbReference type="Gene3D" id="1.10.530.40">
    <property type="match status" value="1"/>
</dbReference>
<comment type="catalytic activity">
    <reaction evidence="1 6">
        <text>Hydrolysis of (1-&gt;4)-beta-linkages between N-acetylmuramic acid and N-acetyl-D-glucosamine residues in a peptidoglycan and between N-acetyl-D-glucosamine residues in chitodextrins.</text>
        <dbReference type="EC" id="3.2.1.17"/>
    </reaction>
</comment>
<evidence type="ECO:0000256" key="4">
    <source>
        <dbReference type="ARBA" id="ARBA00022801"/>
    </source>
</evidence>
<dbReference type="InterPro" id="IPR002196">
    <property type="entry name" value="Glyco_hydro_24"/>
</dbReference>
<dbReference type="InterPro" id="IPR023346">
    <property type="entry name" value="Lysozyme-like_dom_sf"/>
</dbReference>
<proteinExistence type="inferred from homology"/>
<name>A0A2U1UUN7_9GAMM</name>
<dbReference type="GO" id="GO:0031640">
    <property type="term" value="P:killing of cells of another organism"/>
    <property type="evidence" value="ECO:0007669"/>
    <property type="project" value="UniProtKB-KW"/>
</dbReference>
<dbReference type="PANTHER" id="PTHR38107">
    <property type="match status" value="1"/>
</dbReference>
<dbReference type="Pfam" id="PF00959">
    <property type="entry name" value="Phage_lysozyme"/>
    <property type="match status" value="1"/>
</dbReference>
<reference evidence="8 10" key="2">
    <citation type="submission" date="2018-11" db="EMBL/GenBank/DDBJ databases">
        <title>Genome sequences of Brenneria nigrifluens and Brenneria rubrifaciens.</title>
        <authorList>
            <person name="Poret-Peterson A.T."/>
            <person name="McClean A.E."/>
            <person name="Kluepfel D.A."/>
        </authorList>
    </citation>
    <scope>NUCLEOTIDE SEQUENCE [LARGE SCALE GENOMIC DNA]</scope>
    <source>
        <strain evidence="8 10">ATCC 13028</strain>
    </source>
</reference>
<evidence type="ECO:0000313" key="7">
    <source>
        <dbReference type="EMBL" id="PWC25394.1"/>
    </source>
</evidence>
<dbReference type="OrthoDB" id="8141296at2"/>
<evidence type="ECO:0000313" key="9">
    <source>
        <dbReference type="Proteomes" id="UP000295985"/>
    </source>
</evidence>
<dbReference type="CDD" id="cd16901">
    <property type="entry name" value="lyz_P1"/>
    <property type="match status" value="1"/>
</dbReference>
<evidence type="ECO:0000256" key="6">
    <source>
        <dbReference type="RuleBase" id="RU003788"/>
    </source>
</evidence>
<dbReference type="InterPro" id="IPR034690">
    <property type="entry name" value="Endolysin_T4_type"/>
</dbReference>
<evidence type="ECO:0000256" key="5">
    <source>
        <dbReference type="ARBA" id="ARBA00023295"/>
    </source>
</evidence>
<dbReference type="Proteomes" id="UP000303847">
    <property type="component" value="Chromosome"/>
</dbReference>
<dbReference type="HAMAP" id="MF_04110">
    <property type="entry name" value="ENDOLYSIN_T4"/>
    <property type="match status" value="1"/>
</dbReference>
<dbReference type="GO" id="GO:0042742">
    <property type="term" value="P:defense response to bacterium"/>
    <property type="evidence" value="ECO:0007669"/>
    <property type="project" value="UniProtKB-KW"/>
</dbReference>
<evidence type="ECO:0000256" key="1">
    <source>
        <dbReference type="ARBA" id="ARBA00000632"/>
    </source>
</evidence>
<dbReference type="PANTHER" id="PTHR38107:SF4">
    <property type="entry name" value="LYSOZYME"/>
    <property type="match status" value="1"/>
</dbReference>
<organism evidence="7 9">
    <name type="scientific">Brenneria nigrifluens DSM 30175 = ATCC 13028</name>
    <dbReference type="NCBI Taxonomy" id="1121120"/>
    <lineage>
        <taxon>Bacteria</taxon>
        <taxon>Pseudomonadati</taxon>
        <taxon>Pseudomonadota</taxon>
        <taxon>Gammaproteobacteria</taxon>
        <taxon>Enterobacterales</taxon>
        <taxon>Pectobacteriaceae</taxon>
        <taxon>Brenneria</taxon>
    </lineage>
</organism>
<dbReference type="EMBL" id="QDKK01000004">
    <property type="protein sequence ID" value="PWC25394.1"/>
    <property type="molecule type" value="Genomic_DNA"/>
</dbReference>
<evidence type="ECO:0000313" key="10">
    <source>
        <dbReference type="Proteomes" id="UP000303847"/>
    </source>
</evidence>
<keyword evidence="4 6" id="KW-0378">Hydrolase</keyword>
<sequence>MSTRKSSAIVCAIGGIIALVLSMAPDMRSVNGNPLRFSKQALEIMANAEGCRRDPYLCPARIATQGIGHTGDGVGLDPVANDATIARWFAMDAMDAQNCIERNVENKLGFRLPQGVFDGIGSFIFNAGCSKFLTSTMYRYLLDTTYTAACDQLSRWVYGGGKKLPGLVDRRAKERALCLGR</sequence>
<dbReference type="AlphaFoldDB" id="A0A2U1UUN7"/>
<dbReference type="SUPFAM" id="SSF53955">
    <property type="entry name" value="Lysozyme-like"/>
    <property type="match status" value="1"/>
</dbReference>
<evidence type="ECO:0000313" key="8">
    <source>
        <dbReference type="EMBL" id="QCR05145.1"/>
    </source>
</evidence>
<dbReference type="EC" id="3.2.1.17" evidence="6"/>
<evidence type="ECO:0000256" key="3">
    <source>
        <dbReference type="ARBA" id="ARBA00022638"/>
    </source>
</evidence>
<keyword evidence="3 6" id="KW-0081">Bacteriolytic enzyme</keyword>
<dbReference type="EMBL" id="CP034036">
    <property type="protein sequence ID" value="QCR05145.1"/>
    <property type="molecule type" value="Genomic_DNA"/>
</dbReference>
<keyword evidence="5 6" id="KW-0326">Glycosidase</keyword>
<reference evidence="7 9" key="1">
    <citation type="submission" date="2018-04" db="EMBL/GenBank/DDBJ databases">
        <title>Brenneria corticis sp.nov.</title>
        <authorList>
            <person name="Li Y."/>
        </authorList>
    </citation>
    <scope>NUCLEOTIDE SEQUENCE [LARGE SCALE GENOMIC DNA]</scope>
    <source>
        <strain evidence="7 9">LMG 2694</strain>
    </source>
</reference>
<gene>
    <name evidence="7" type="ORF">DDT54_05730</name>
    <name evidence="8" type="ORF">EH206_13690</name>
</gene>
<keyword evidence="2 6" id="KW-0929">Antimicrobial</keyword>
<keyword evidence="10" id="KW-1185">Reference proteome</keyword>
<dbReference type="GO" id="GO:0016998">
    <property type="term" value="P:cell wall macromolecule catabolic process"/>
    <property type="evidence" value="ECO:0007669"/>
    <property type="project" value="InterPro"/>
</dbReference>
<dbReference type="Proteomes" id="UP000295985">
    <property type="component" value="Unassembled WGS sequence"/>
</dbReference>
<dbReference type="RefSeq" id="WP_009113363.1">
    <property type="nucleotide sequence ID" value="NZ_CP034036.1"/>
</dbReference>
<comment type="similarity">
    <text evidence="6">Belongs to the glycosyl hydrolase 24 family.</text>
</comment>